<feature type="domain" description="VTT" evidence="3">
    <location>
        <begin position="6"/>
        <end position="132"/>
    </location>
</feature>
<dbReference type="RefSeq" id="WP_144852681.1">
    <property type="nucleotide sequence ID" value="NZ_VNJI01000044.1"/>
</dbReference>
<dbReference type="GO" id="GO:0005886">
    <property type="term" value="C:plasma membrane"/>
    <property type="evidence" value="ECO:0007669"/>
    <property type="project" value="TreeGrafter"/>
</dbReference>
<protein>
    <submittedName>
        <fullName evidence="4">DedA family protein</fullName>
    </submittedName>
</protein>
<evidence type="ECO:0000313" key="5">
    <source>
        <dbReference type="Proteomes" id="UP000317036"/>
    </source>
</evidence>
<dbReference type="PANTHER" id="PTHR42709">
    <property type="entry name" value="ALKALINE PHOSPHATASE LIKE PROTEIN"/>
    <property type="match status" value="1"/>
</dbReference>
<sequence length="176" mass="19329">MIGIPFPAETTLTFSGIALAKGEFRLIPLILAAIVGNVFGSSIAYVIGRFLGRAVILRYGKVIGLTEERLSKAEERFMNHQVSILLISKFIAGIRVLTPYLAGLNGIPFPVFTLYNSIGAVIWVEVFVFLGRYVDVAWARYHAFMHRNLLPLILIALVIGGAVACIKLRVKKNAAK</sequence>
<gene>
    <name evidence="4" type="ORF">FPZ49_26180</name>
</gene>
<evidence type="ECO:0000259" key="3">
    <source>
        <dbReference type="Pfam" id="PF09335"/>
    </source>
</evidence>
<dbReference type="InterPro" id="IPR032816">
    <property type="entry name" value="VTT_dom"/>
</dbReference>
<feature type="transmembrane region" description="Helical" evidence="2">
    <location>
        <begin position="149"/>
        <end position="170"/>
    </location>
</feature>
<dbReference type="AlphaFoldDB" id="A0A559K4J1"/>
<evidence type="ECO:0000256" key="1">
    <source>
        <dbReference type="ARBA" id="ARBA00010792"/>
    </source>
</evidence>
<dbReference type="OrthoDB" id="9782291at2"/>
<keyword evidence="2" id="KW-0812">Transmembrane</keyword>
<reference evidence="4 5" key="1">
    <citation type="submission" date="2019-07" db="EMBL/GenBank/DDBJ databases">
        <authorList>
            <person name="Kim J."/>
        </authorList>
    </citation>
    <scope>NUCLEOTIDE SEQUENCE [LARGE SCALE GENOMIC DNA]</scope>
    <source>
        <strain evidence="4 5">JC52</strain>
    </source>
</reference>
<proteinExistence type="inferred from homology"/>
<feature type="transmembrane region" description="Helical" evidence="2">
    <location>
        <begin position="82"/>
        <end position="102"/>
    </location>
</feature>
<evidence type="ECO:0000313" key="4">
    <source>
        <dbReference type="EMBL" id="TVY07061.1"/>
    </source>
</evidence>
<keyword evidence="5" id="KW-1185">Reference proteome</keyword>
<evidence type="ECO:0000256" key="2">
    <source>
        <dbReference type="SAM" id="Phobius"/>
    </source>
</evidence>
<dbReference type="PANTHER" id="PTHR42709:SF9">
    <property type="entry name" value="ALKALINE PHOSPHATASE LIKE PROTEIN"/>
    <property type="match status" value="1"/>
</dbReference>
<keyword evidence="2" id="KW-0472">Membrane</keyword>
<dbReference type="InterPro" id="IPR051311">
    <property type="entry name" value="DedA_domain"/>
</dbReference>
<comment type="similarity">
    <text evidence="1">Belongs to the DedA family.</text>
</comment>
<dbReference type="Pfam" id="PF09335">
    <property type="entry name" value="VTT_dom"/>
    <property type="match status" value="1"/>
</dbReference>
<feature type="transmembrane region" description="Helical" evidence="2">
    <location>
        <begin position="114"/>
        <end position="137"/>
    </location>
</feature>
<name>A0A559K4J1_9BACL</name>
<accession>A0A559K4J1</accession>
<organism evidence="4 5">
    <name type="scientific">Paenibacillus cremeus</name>
    <dbReference type="NCBI Taxonomy" id="2163881"/>
    <lineage>
        <taxon>Bacteria</taxon>
        <taxon>Bacillati</taxon>
        <taxon>Bacillota</taxon>
        <taxon>Bacilli</taxon>
        <taxon>Bacillales</taxon>
        <taxon>Paenibacillaceae</taxon>
        <taxon>Paenibacillus</taxon>
    </lineage>
</organism>
<feature type="transmembrane region" description="Helical" evidence="2">
    <location>
        <begin position="26"/>
        <end position="48"/>
    </location>
</feature>
<comment type="caution">
    <text evidence="4">The sequence shown here is derived from an EMBL/GenBank/DDBJ whole genome shotgun (WGS) entry which is preliminary data.</text>
</comment>
<dbReference type="EMBL" id="VNJI01000044">
    <property type="protein sequence ID" value="TVY07061.1"/>
    <property type="molecule type" value="Genomic_DNA"/>
</dbReference>
<keyword evidence="2" id="KW-1133">Transmembrane helix</keyword>
<dbReference type="Proteomes" id="UP000317036">
    <property type="component" value="Unassembled WGS sequence"/>
</dbReference>